<dbReference type="SMART" id="SM00382">
    <property type="entry name" value="AAA"/>
    <property type="match status" value="2"/>
</dbReference>
<dbReference type="SUPFAM" id="SSF52540">
    <property type="entry name" value="P-loop containing nucleoside triphosphate hydrolases"/>
    <property type="match status" value="2"/>
</dbReference>
<gene>
    <name evidence="14" type="primary">Abca8</name>
</gene>
<feature type="transmembrane region" description="Helical" evidence="11">
    <location>
        <begin position="1136"/>
        <end position="1155"/>
    </location>
</feature>
<evidence type="ECO:0000256" key="6">
    <source>
        <dbReference type="ARBA" id="ARBA00022741"/>
    </source>
</evidence>
<dbReference type="InterPro" id="IPR003439">
    <property type="entry name" value="ABC_transporter-like_ATP-bd"/>
</dbReference>
<dbReference type="GO" id="GO:0005743">
    <property type="term" value="C:mitochondrial inner membrane"/>
    <property type="evidence" value="ECO:0007669"/>
    <property type="project" value="TreeGrafter"/>
</dbReference>
<keyword evidence="7 14" id="KW-0067">ATP-binding</keyword>
<feature type="transmembrane region" description="Helical" evidence="11">
    <location>
        <begin position="295"/>
        <end position="321"/>
    </location>
</feature>
<dbReference type="Gene3D" id="3.40.50.300">
    <property type="entry name" value="P-loop containing nucleotide triphosphate hydrolases"/>
    <property type="match status" value="2"/>
</dbReference>
<dbReference type="GO" id="GO:0016887">
    <property type="term" value="F:ATP hydrolysis activity"/>
    <property type="evidence" value="ECO:0007669"/>
    <property type="project" value="InterPro"/>
</dbReference>
<dbReference type="OrthoDB" id="8061355at2759"/>
<dbReference type="Pfam" id="PF00005">
    <property type="entry name" value="ABC_tran"/>
    <property type="match status" value="2"/>
</dbReference>
<organism evidence="13 14">
    <name type="scientific">Octodon degus</name>
    <name type="common">Degu</name>
    <name type="synonym">Sciurus degus</name>
    <dbReference type="NCBI Taxonomy" id="10160"/>
    <lineage>
        <taxon>Eukaryota</taxon>
        <taxon>Metazoa</taxon>
        <taxon>Chordata</taxon>
        <taxon>Craniata</taxon>
        <taxon>Vertebrata</taxon>
        <taxon>Euteleostomi</taxon>
        <taxon>Mammalia</taxon>
        <taxon>Eutheria</taxon>
        <taxon>Euarchontoglires</taxon>
        <taxon>Glires</taxon>
        <taxon>Rodentia</taxon>
        <taxon>Hystricomorpha</taxon>
        <taxon>Octodontidae</taxon>
        <taxon>Octodon</taxon>
    </lineage>
</organism>
<feature type="transmembrane region" description="Helical" evidence="11">
    <location>
        <begin position="1167"/>
        <end position="1189"/>
    </location>
</feature>
<dbReference type="InterPro" id="IPR026082">
    <property type="entry name" value="ABCA"/>
</dbReference>
<dbReference type="PANTHER" id="PTHR19229:SF274">
    <property type="entry name" value="ABC-TYPE ORGANIC ANION TRANSPORTER ABCA8"/>
    <property type="match status" value="1"/>
</dbReference>
<feature type="transmembrane region" description="Helical" evidence="11">
    <location>
        <begin position="398"/>
        <end position="420"/>
    </location>
</feature>
<dbReference type="GeneID" id="101562572"/>
<keyword evidence="9 11" id="KW-1133">Transmembrane helix</keyword>
<sequence length="1622" mass="183222">MSKREINACQQTWALLHKNILKKWRMKRETLMEWMSSLLLLLLLYILIRLNGHQLKDFSSLSAMNLGRVDSFSHKFSIVYTPITRETQQIMNTVANASFMADKEVVGLPENEDIEDFTRNYPGEIAAVIFTDTYSYHLKFFSEGRIPVQKENSDHTGHCYETYENIYCHASLFWKGGFVALQAAINAAIIETTTNHSVMEELMSMTGKFMKIYPFVSQGGFHTDFFLFFCIISFSPFTYYASINVTRERKRMKGLMMAMGLRDSAFWLSWGLLYAGFTLVLAFLLALVIKSIQFFFLANFMVVFALFLLYGLSMTALAFLMSVLIKKPFLTGLALFFLTVFCGSLGFTALYRHLPASLEWVLSLLSPFAFTLGMVQLLRWDYDLNSNAFPGSSDDSNLIIATLFMLAFDTVAYLVLMIYFEKVLPNEYGYQYSPLFFLKSSFWSQQQTHHGALENVTGPSLLPNDSFEPMSSEFQGKEAIRIRNVTKEYKGKPSKIEAIKDLTFDIYEGQITAILGHSGAGKSTLLNILSGLSLPTEGSVIIYNNRLSGGADLESVTRITGVCPQSNVQFDFLTVRENLRLFARIKGIQPQEVDKEVQRALQELEMKNIQGVLAGNLSGGQKRKLTFGIAILGDPQIFLLDEPTAGLDPFSRHRVWNFLKEHKADRVILFSTQFMDEADILADRKVFLSQGRLKCAGSSLFLKKKWGIGYHLSLQLNEVCSQENITSLIKQHIPAAKLSAESEGKLVYILPLETTHKFPDLYKDLDNCPSLGIENYGVSMTTLNEVFLKLEGKSATEKSESDIRGGTQEERAGETERLIEMEQILSSLTERRKPVSGMALWGQQVCAIAKVRFLKLKHERKALLSLLLILLFGFSLVLLDYVFVKIHQHSYTWELSPRSYFLAPGQQPHAPLTPLLIINHTGASIDKFVRSVERQNIAVEVDVSGSSDGEDNPAYNGAVVVSTKEKNYKFSLACNTKRLNCFPVLADVVSNGRLGMFAPSARIRTDRSTFVEDIDVNPLLFVGHTIFWLISASSCPPYIAMSSIGDYKSKARSQLRISGLFPSAYWLGQALVDVPLYMSIFLFMYFMDYVLNFHEAMFTVILHALQIPCAVGYTMSLTFLMYVISFIFRKGRKNSGIWSFCFYVVTTFSVILFYLLDFFGQTTPYGIIFLVPQATLVVALLSISFGRLSISGEGPENREQFLVLLVPYLHCIIFLFLLRCLEWKFGKKPMRKDPLFRISPRKNAMCQNPEEPEGEDEDVQIERMKTADALNSTNFEEKPIIVASCLRKEYMGKRKNCFSKRKKKIATRNVSFCVRTGEILGLLGCNGAGKSTSIKMISGDIKSTAGQVLLRGSSEADPLGFLGYCPQENVLWPNLTVREHLEVFAAVKGLSKADAPEAIARLVEALRLQAQLQAPVKTLSEGIKRKLCFALSILGNPSVLLLDEPSTGMDPEGQQQIWQAIRATIRNTERGALLTTHYMAEAEAVCDRVAIMVSGRLRCIGSIQHLKSKFGKDYLLEMKVKTPTHVEPLHTEILRLFPQAARQERYSSLMVYKLPVENVRPLSQAFFKLEKVKQSFDLEEYSLSQSTLEQVFLELSKEQELDDFEEELDPSVKWKLLPPEEL</sequence>
<evidence type="ECO:0000256" key="4">
    <source>
        <dbReference type="ARBA" id="ARBA00022692"/>
    </source>
</evidence>
<accession>A0A6P6EBW5</accession>
<dbReference type="FunFam" id="3.40.50.300:FF:000335">
    <property type="entry name" value="ATP binding cassette subfamily A member 5"/>
    <property type="match status" value="1"/>
</dbReference>
<evidence type="ECO:0000256" key="3">
    <source>
        <dbReference type="ARBA" id="ARBA00022448"/>
    </source>
</evidence>
<dbReference type="InterPro" id="IPR003593">
    <property type="entry name" value="AAA+_ATPase"/>
</dbReference>
<dbReference type="GO" id="GO:0140359">
    <property type="term" value="F:ABC-type transporter activity"/>
    <property type="evidence" value="ECO:0007669"/>
    <property type="project" value="InterPro"/>
</dbReference>
<keyword evidence="6" id="KW-0547">Nucleotide-binding</keyword>
<reference evidence="14" key="1">
    <citation type="submission" date="2025-08" db="UniProtKB">
        <authorList>
            <consortium name="RefSeq"/>
        </authorList>
    </citation>
    <scope>IDENTIFICATION</scope>
</reference>
<dbReference type="Pfam" id="PF12698">
    <property type="entry name" value="ABC2_membrane_3"/>
    <property type="match status" value="2"/>
</dbReference>
<dbReference type="InterPro" id="IPR056264">
    <property type="entry name" value="R2_ABCA1-4-like"/>
</dbReference>
<evidence type="ECO:0000256" key="11">
    <source>
        <dbReference type="SAM" id="Phobius"/>
    </source>
</evidence>
<feature type="transmembrane region" description="Helical" evidence="11">
    <location>
        <begin position="1064"/>
        <end position="1086"/>
    </location>
</feature>
<keyword evidence="8" id="KW-1278">Translocase</keyword>
<dbReference type="PANTHER" id="PTHR19229">
    <property type="entry name" value="ATP-BINDING CASSETTE TRANSPORTER SUBFAMILY A ABCA"/>
    <property type="match status" value="1"/>
</dbReference>
<proteinExistence type="inferred from homology"/>
<feature type="domain" description="ABC transporter" evidence="12">
    <location>
        <begin position="1286"/>
        <end position="1519"/>
    </location>
</feature>
<dbReference type="CTD" id="10351"/>
<protein>
    <submittedName>
        <fullName evidence="14">ATP-binding cassette sub-family A member 8</fullName>
    </submittedName>
</protein>
<dbReference type="RefSeq" id="XP_023569741.1">
    <property type="nucleotide sequence ID" value="XM_023713973.1"/>
</dbReference>
<dbReference type="InterPro" id="IPR017871">
    <property type="entry name" value="ABC_transporter-like_CS"/>
</dbReference>
<keyword evidence="13" id="KW-1185">Reference proteome</keyword>
<evidence type="ECO:0000256" key="8">
    <source>
        <dbReference type="ARBA" id="ARBA00022967"/>
    </source>
</evidence>
<feature type="domain" description="ABC transporter" evidence="12">
    <location>
        <begin position="480"/>
        <end position="715"/>
    </location>
</feature>
<evidence type="ECO:0000313" key="13">
    <source>
        <dbReference type="Proteomes" id="UP000515203"/>
    </source>
</evidence>
<feature type="transmembrane region" description="Helical" evidence="11">
    <location>
        <begin position="333"/>
        <end position="354"/>
    </location>
</feature>
<feature type="transmembrane region" description="Helical" evidence="11">
    <location>
        <begin position="1201"/>
        <end position="1218"/>
    </location>
</feature>
<dbReference type="GO" id="GO:0005524">
    <property type="term" value="F:ATP binding"/>
    <property type="evidence" value="ECO:0007669"/>
    <property type="project" value="UniProtKB-KW"/>
</dbReference>
<dbReference type="PROSITE" id="PS50893">
    <property type="entry name" value="ABC_TRANSPORTER_2"/>
    <property type="match status" value="2"/>
</dbReference>
<dbReference type="Proteomes" id="UP000515203">
    <property type="component" value="Unplaced"/>
</dbReference>
<evidence type="ECO:0000256" key="1">
    <source>
        <dbReference type="ARBA" id="ARBA00004141"/>
    </source>
</evidence>
<keyword evidence="3" id="KW-0813">Transport</keyword>
<name>A0A6P6EBW5_OCTDE</name>
<dbReference type="InterPro" id="IPR027417">
    <property type="entry name" value="P-loop_NTPase"/>
</dbReference>
<dbReference type="GO" id="GO:0005319">
    <property type="term" value="F:lipid transporter activity"/>
    <property type="evidence" value="ECO:0007669"/>
    <property type="project" value="TreeGrafter"/>
</dbReference>
<dbReference type="FunCoup" id="A0A6P6EBW5">
    <property type="interactions" value="66"/>
</dbReference>
<evidence type="ECO:0000256" key="2">
    <source>
        <dbReference type="ARBA" id="ARBA00008869"/>
    </source>
</evidence>
<dbReference type="InParanoid" id="A0A6P6EBW5"/>
<comment type="similarity">
    <text evidence="2">Belongs to the ABC transporter superfamily. ABCA family.</text>
</comment>
<evidence type="ECO:0000256" key="5">
    <source>
        <dbReference type="ARBA" id="ARBA00022737"/>
    </source>
</evidence>
<keyword evidence="10 11" id="KW-0472">Membrane</keyword>
<feature type="transmembrane region" description="Helical" evidence="11">
    <location>
        <begin position="225"/>
        <end position="245"/>
    </location>
</feature>
<dbReference type="GO" id="GO:0005886">
    <property type="term" value="C:plasma membrane"/>
    <property type="evidence" value="ECO:0007669"/>
    <property type="project" value="UniProtKB-ARBA"/>
</dbReference>
<dbReference type="FunFam" id="3.40.50.300:FF:000436">
    <property type="entry name" value="ATP binding cassette subfamily A member 9"/>
    <property type="match status" value="1"/>
</dbReference>
<evidence type="ECO:0000256" key="7">
    <source>
        <dbReference type="ARBA" id="ARBA00022840"/>
    </source>
</evidence>
<evidence type="ECO:0000256" key="9">
    <source>
        <dbReference type="ARBA" id="ARBA00022989"/>
    </source>
</evidence>
<evidence type="ECO:0000256" key="10">
    <source>
        <dbReference type="ARBA" id="ARBA00023136"/>
    </source>
</evidence>
<keyword evidence="4 11" id="KW-0812">Transmembrane</keyword>
<dbReference type="InterPro" id="IPR013525">
    <property type="entry name" value="ABC2_TM"/>
</dbReference>
<feature type="transmembrane region" description="Helical" evidence="11">
    <location>
        <begin position="360"/>
        <end position="378"/>
    </location>
</feature>
<comment type="subcellular location">
    <subcellularLocation>
        <location evidence="1">Membrane</location>
        <topology evidence="1">Multi-pass membrane protein</topology>
    </subcellularLocation>
</comment>
<dbReference type="Pfam" id="PF23321">
    <property type="entry name" value="R1_ABCA1"/>
    <property type="match status" value="1"/>
</dbReference>
<keyword evidence="5" id="KW-0677">Repeat</keyword>
<evidence type="ECO:0000259" key="12">
    <source>
        <dbReference type="PROSITE" id="PS50893"/>
    </source>
</evidence>
<dbReference type="PROSITE" id="PS00211">
    <property type="entry name" value="ABC_TRANSPORTER_1"/>
    <property type="match status" value="1"/>
</dbReference>
<feature type="transmembrane region" description="Helical" evidence="11">
    <location>
        <begin position="862"/>
        <end position="884"/>
    </location>
</feature>
<feature type="transmembrane region" description="Helical" evidence="11">
    <location>
        <begin position="1098"/>
        <end position="1124"/>
    </location>
</feature>
<feature type="transmembrane region" description="Helical" evidence="11">
    <location>
        <begin position="266"/>
        <end position="289"/>
    </location>
</feature>
<dbReference type="CDD" id="cd03263">
    <property type="entry name" value="ABC_subfamily_A"/>
    <property type="match status" value="2"/>
</dbReference>
<evidence type="ECO:0000313" key="14">
    <source>
        <dbReference type="RefSeq" id="XP_023569741.1"/>
    </source>
</evidence>